<protein>
    <submittedName>
        <fullName evidence="1">Uncharacterized protein</fullName>
    </submittedName>
</protein>
<proteinExistence type="predicted"/>
<name>A0AA88A6U6_FICCA</name>
<comment type="caution">
    <text evidence="1">The sequence shown here is derived from an EMBL/GenBank/DDBJ whole genome shotgun (WGS) entry which is preliminary data.</text>
</comment>
<dbReference type="AlphaFoldDB" id="A0AA88A6U6"/>
<sequence>MSFSVVVLVRSVADLKSRLMAGRTPQPCRELRQPHCSPSFAGSVGSSLPDSTIFYRVFIVSGGGVISGSGVISDSGIVSSSIVGPGDAWHSSLGEKTSSCEFRWYAKHGNRHICHGADSALLERANVGDCSTRSL</sequence>
<reference evidence="1" key="1">
    <citation type="submission" date="2023-07" db="EMBL/GenBank/DDBJ databases">
        <title>draft genome sequence of fig (Ficus carica).</title>
        <authorList>
            <person name="Takahashi T."/>
            <person name="Nishimura K."/>
        </authorList>
    </citation>
    <scope>NUCLEOTIDE SEQUENCE</scope>
</reference>
<gene>
    <name evidence="1" type="ORF">TIFTF001_015256</name>
</gene>
<evidence type="ECO:0000313" key="2">
    <source>
        <dbReference type="Proteomes" id="UP001187192"/>
    </source>
</evidence>
<dbReference type="Proteomes" id="UP001187192">
    <property type="component" value="Unassembled WGS sequence"/>
</dbReference>
<dbReference type="EMBL" id="BTGU01000022">
    <property type="protein sequence ID" value="GMN46065.1"/>
    <property type="molecule type" value="Genomic_DNA"/>
</dbReference>
<organism evidence="1 2">
    <name type="scientific">Ficus carica</name>
    <name type="common">Common fig</name>
    <dbReference type="NCBI Taxonomy" id="3494"/>
    <lineage>
        <taxon>Eukaryota</taxon>
        <taxon>Viridiplantae</taxon>
        <taxon>Streptophyta</taxon>
        <taxon>Embryophyta</taxon>
        <taxon>Tracheophyta</taxon>
        <taxon>Spermatophyta</taxon>
        <taxon>Magnoliopsida</taxon>
        <taxon>eudicotyledons</taxon>
        <taxon>Gunneridae</taxon>
        <taxon>Pentapetalae</taxon>
        <taxon>rosids</taxon>
        <taxon>fabids</taxon>
        <taxon>Rosales</taxon>
        <taxon>Moraceae</taxon>
        <taxon>Ficeae</taxon>
        <taxon>Ficus</taxon>
    </lineage>
</organism>
<accession>A0AA88A6U6</accession>
<evidence type="ECO:0000313" key="1">
    <source>
        <dbReference type="EMBL" id="GMN46065.1"/>
    </source>
</evidence>
<keyword evidence="2" id="KW-1185">Reference proteome</keyword>